<dbReference type="OrthoDB" id="9803304at2"/>
<feature type="binding site" evidence="6">
    <location>
        <position position="185"/>
    </location>
    <ligand>
        <name>D-glyceraldehyde 3-phosphate</name>
        <dbReference type="ChEBI" id="CHEBI:59776"/>
    </ligand>
</feature>
<feature type="binding site" evidence="7">
    <location>
        <position position="123"/>
    </location>
    <ligand>
        <name>NAD(+)</name>
        <dbReference type="ChEBI" id="CHEBI:57540"/>
    </ligand>
</feature>
<dbReference type="PIRSF" id="PIRSF000149">
    <property type="entry name" value="GAP_DH"/>
    <property type="match status" value="1"/>
</dbReference>
<feature type="binding site" evidence="7">
    <location>
        <position position="319"/>
    </location>
    <ligand>
        <name>NAD(+)</name>
        <dbReference type="ChEBI" id="CHEBI:57540"/>
    </ligand>
</feature>
<evidence type="ECO:0000256" key="5">
    <source>
        <dbReference type="PIRSR" id="PIRSR000149-1"/>
    </source>
</evidence>
<evidence type="ECO:0000256" key="8">
    <source>
        <dbReference type="PIRSR" id="PIRSR000149-4"/>
    </source>
</evidence>
<evidence type="ECO:0000256" key="3">
    <source>
        <dbReference type="ARBA" id="ARBA00023002"/>
    </source>
</evidence>
<dbReference type="InterPro" id="IPR020829">
    <property type="entry name" value="GlycerAld_3-P_DH_cat"/>
</dbReference>
<dbReference type="GO" id="GO:0006006">
    <property type="term" value="P:glucose metabolic process"/>
    <property type="evidence" value="ECO:0007669"/>
    <property type="project" value="InterPro"/>
</dbReference>
<dbReference type="NCBIfam" id="TIGR01534">
    <property type="entry name" value="GAPDH-I"/>
    <property type="match status" value="1"/>
</dbReference>
<evidence type="ECO:0000313" key="12">
    <source>
        <dbReference type="EMBL" id="EAV46833.1"/>
    </source>
</evidence>
<evidence type="ECO:0000259" key="11">
    <source>
        <dbReference type="SMART" id="SM00846"/>
    </source>
</evidence>
<dbReference type="AlphaFoldDB" id="A0P5M3"/>
<dbReference type="Proteomes" id="UP000054262">
    <property type="component" value="Unassembled WGS sequence"/>
</dbReference>
<feature type="binding site" evidence="6">
    <location>
        <position position="236"/>
    </location>
    <ligand>
        <name>D-glyceraldehyde 3-phosphate</name>
        <dbReference type="ChEBI" id="CHEBI:59776"/>
    </ligand>
</feature>
<dbReference type="Gene3D" id="3.30.360.10">
    <property type="entry name" value="Dihydrodipicolinate Reductase, domain 2"/>
    <property type="match status" value="1"/>
</dbReference>
<organism evidence="12 13">
    <name type="scientific">Methylophilales bacterium HTCC2181</name>
    <dbReference type="NCBI Taxonomy" id="383631"/>
    <lineage>
        <taxon>Bacteria</taxon>
        <taxon>Pseudomonadati</taxon>
        <taxon>Pseudomonadota</taxon>
        <taxon>Betaproteobacteria</taxon>
        <taxon>Nitrosomonadales</taxon>
        <taxon>OM43 clade</taxon>
    </lineage>
</organism>
<dbReference type="InterPro" id="IPR020828">
    <property type="entry name" value="GlycerAld_3-P_DH_NAD(P)-bd"/>
</dbReference>
<keyword evidence="3 10" id="KW-0560">Oxidoreductase</keyword>
<dbReference type="PROSITE" id="PS00071">
    <property type="entry name" value="GAPDH"/>
    <property type="match status" value="1"/>
</dbReference>
<dbReference type="InterPro" id="IPR020830">
    <property type="entry name" value="GlycerAld_3-P_DH_AS"/>
</dbReference>
<dbReference type="SUPFAM" id="SSF55347">
    <property type="entry name" value="Glyceraldehyde-3-phosphate dehydrogenase-like, C-terminal domain"/>
    <property type="match status" value="1"/>
</dbReference>
<feature type="binding site" evidence="6">
    <location>
        <begin position="213"/>
        <end position="214"/>
    </location>
    <ligand>
        <name>D-glyceraldehyde 3-phosphate</name>
        <dbReference type="ChEBI" id="CHEBI:59776"/>
    </ligand>
</feature>
<evidence type="ECO:0000256" key="9">
    <source>
        <dbReference type="RuleBase" id="RU000397"/>
    </source>
</evidence>
<keyword evidence="7" id="KW-0520">NAD</keyword>
<evidence type="ECO:0000256" key="10">
    <source>
        <dbReference type="RuleBase" id="RU361160"/>
    </source>
</evidence>
<dbReference type="CDD" id="cd05214">
    <property type="entry name" value="GAPDH_I_N"/>
    <property type="match status" value="1"/>
</dbReference>
<protein>
    <recommendedName>
        <fullName evidence="10">Glyceraldehyde-3-phosphate dehydrogenase</fullName>
        <ecNumber evidence="10">1.2.1.-</ecNumber>
    </recommendedName>
</protein>
<dbReference type="PANTHER" id="PTHR43148">
    <property type="entry name" value="GLYCERALDEHYDE-3-PHOSPHATE DEHYDROGENASE 2"/>
    <property type="match status" value="1"/>
</dbReference>
<dbReference type="PRINTS" id="PR00078">
    <property type="entry name" value="G3PDHDRGNASE"/>
</dbReference>
<dbReference type="GO" id="GO:0051287">
    <property type="term" value="F:NAD binding"/>
    <property type="evidence" value="ECO:0007669"/>
    <property type="project" value="InterPro"/>
</dbReference>
<proteinExistence type="inferred from homology"/>
<dbReference type="Gene3D" id="3.40.50.720">
    <property type="entry name" value="NAD(P)-binding Rossmann-like Domain"/>
    <property type="match status" value="1"/>
</dbReference>
<feature type="binding site" evidence="7">
    <location>
        <position position="81"/>
    </location>
    <ligand>
        <name>NAD(+)</name>
        <dbReference type="ChEBI" id="CHEBI:57540"/>
    </ligand>
</feature>
<feature type="active site" description="Nucleophile" evidence="5">
    <location>
        <position position="155"/>
    </location>
</feature>
<comment type="subunit">
    <text evidence="2">Homotetramer.</text>
</comment>
<feature type="domain" description="Glyceraldehyde 3-phosphate dehydrogenase NAD(P) binding" evidence="11">
    <location>
        <begin position="3"/>
        <end position="155"/>
    </location>
</feature>
<evidence type="ECO:0000256" key="1">
    <source>
        <dbReference type="ARBA" id="ARBA00007406"/>
    </source>
</evidence>
<dbReference type="SUPFAM" id="SSF51735">
    <property type="entry name" value="NAD(P)-binding Rossmann-fold domains"/>
    <property type="match status" value="1"/>
</dbReference>
<comment type="similarity">
    <text evidence="1 9">Belongs to the glyceraldehyde-3-phosphate dehydrogenase family.</text>
</comment>
<reference evidence="12 13" key="1">
    <citation type="submission" date="2006-11" db="EMBL/GenBank/DDBJ databases">
        <authorList>
            <person name="Giovannoni S."/>
            <person name="Vergin K."/>
            <person name="Ferriera S."/>
            <person name="Johnson J."/>
            <person name="Kravitz S."/>
            <person name="Beeson K."/>
            <person name="Sutton G."/>
            <person name="Rogers Y.-H."/>
            <person name="Friedman R."/>
            <person name="Frazier M."/>
            <person name="Venter J.C."/>
        </authorList>
    </citation>
    <scope>NUCLEOTIDE SEQUENCE [LARGE SCALE GENOMIC DNA]</scope>
    <source>
        <strain evidence="12 13">HTCC2181</strain>
    </source>
</reference>
<gene>
    <name evidence="12" type="ORF">MB2181_02130</name>
</gene>
<evidence type="ECO:0000256" key="4">
    <source>
        <dbReference type="ARBA" id="ARBA00053147"/>
    </source>
</evidence>
<dbReference type="EMBL" id="AAUX01000001">
    <property type="protein sequence ID" value="EAV46833.1"/>
    <property type="molecule type" value="Genomic_DNA"/>
</dbReference>
<feature type="binding site" evidence="7">
    <location>
        <begin position="12"/>
        <end position="13"/>
    </location>
    <ligand>
        <name>NAD(+)</name>
        <dbReference type="ChEBI" id="CHEBI:57540"/>
    </ligand>
</feature>
<dbReference type="FunFam" id="3.30.360.10:FF:000002">
    <property type="entry name" value="Glyceraldehyde-3-phosphate dehydrogenase"/>
    <property type="match status" value="1"/>
</dbReference>
<accession>A0P5M3</accession>
<dbReference type="InterPro" id="IPR020831">
    <property type="entry name" value="GlycerAld/Erythrose_P_DH"/>
</dbReference>
<name>A0P5M3_9PROT</name>
<evidence type="ECO:0000256" key="2">
    <source>
        <dbReference type="ARBA" id="ARBA00011881"/>
    </source>
</evidence>
<dbReference type="SMART" id="SM00846">
    <property type="entry name" value="Gp_dh_N"/>
    <property type="match status" value="1"/>
</dbReference>
<dbReference type="Pfam" id="PF02800">
    <property type="entry name" value="Gp_dh_C"/>
    <property type="match status" value="1"/>
</dbReference>
<evidence type="ECO:0000256" key="7">
    <source>
        <dbReference type="PIRSR" id="PIRSR000149-3"/>
    </source>
</evidence>
<comment type="function">
    <text evidence="4">Could be involved in carbon fixation as a component of the Calvin cycle. Catalyzes the oxidative phosphorylation of glyceraldehyde 3-phosphate (G3P) to 1,3-bisphosphoglycerate (BPG) using the cofactor NAD. The first reaction step involves the formation of a hemiacetal intermediate between G3P and a cysteine residue, and this hemiacetal intermediate is then oxidized to a thioester, with concomitant reduction of NAD to NADH. The reduced NADH is then exchanged with the second NAD, and the thioester is attacked by a nucleophilic inorganic phosphate to produce BPG.</text>
</comment>
<dbReference type="Pfam" id="PF00044">
    <property type="entry name" value="Gp_dh_N"/>
    <property type="match status" value="1"/>
</dbReference>
<dbReference type="CDD" id="cd18126">
    <property type="entry name" value="GAPDH_I_C"/>
    <property type="match status" value="1"/>
</dbReference>
<dbReference type="InterPro" id="IPR006424">
    <property type="entry name" value="Glyceraldehyde-3-P_DH_1"/>
</dbReference>
<feature type="binding site" evidence="6">
    <location>
        <begin position="154"/>
        <end position="156"/>
    </location>
    <ligand>
        <name>D-glyceraldehyde 3-phosphate</name>
        <dbReference type="ChEBI" id="CHEBI:59776"/>
    </ligand>
</feature>
<sequence>MAINIAISGFGRIGRLVLRAIYEKNYQDVRVVAINAPRGDILSNIHLLKYDSAHGRFDANIEVGEKSFSINGDEIKVLASRDPSELNWRNHNVDLVMECTGAFRSKASNLPHIENGAKKVLISAPGNDDVDATIVYGVNHGILRSHHIVVSNASCTTNGLAPIAKVVEEGIGIESGLMNTIHSYTNDQSLLDNMHTDIRRARAACVSMIPTKTGAAAAIGLVIPSLKGKMDGIAIRVPTNNVSLVDLTLTTKRKTSKEEINQLMKEASETSLEGVLVYNDEPLVSVDFNHTSASCFFDSTLTKVSSDGKLIKVFGWYDNEWGFSCRMIDTALAMMKA</sequence>
<dbReference type="InterPro" id="IPR036291">
    <property type="entry name" value="NAD(P)-bd_dom_sf"/>
</dbReference>
<comment type="caution">
    <text evidence="12">The sequence shown here is derived from an EMBL/GenBank/DDBJ whole genome shotgun (WGS) entry which is preliminary data.</text>
</comment>
<keyword evidence="7" id="KW-0547">Nucleotide-binding</keyword>
<dbReference type="GO" id="GO:0050661">
    <property type="term" value="F:NADP binding"/>
    <property type="evidence" value="ECO:0007669"/>
    <property type="project" value="InterPro"/>
</dbReference>
<dbReference type="GO" id="GO:0016620">
    <property type="term" value="F:oxidoreductase activity, acting on the aldehyde or oxo group of donors, NAD or NADP as acceptor"/>
    <property type="evidence" value="ECO:0007669"/>
    <property type="project" value="InterPro"/>
</dbReference>
<dbReference type="FunFam" id="3.40.50.720:FF:000001">
    <property type="entry name" value="Glyceraldehyde-3-phosphate dehydrogenase"/>
    <property type="match status" value="1"/>
</dbReference>
<dbReference type="EC" id="1.2.1.-" evidence="10"/>
<evidence type="ECO:0000256" key="6">
    <source>
        <dbReference type="PIRSR" id="PIRSR000149-2"/>
    </source>
</evidence>
<evidence type="ECO:0000313" key="13">
    <source>
        <dbReference type="Proteomes" id="UP000054262"/>
    </source>
</evidence>
<feature type="site" description="Activates thiol group during catalysis" evidence="8">
    <location>
        <position position="182"/>
    </location>
</feature>
<keyword evidence="13" id="KW-1185">Reference proteome</keyword>